<dbReference type="STRING" id="1321606.SAMD00020551_3710"/>
<gene>
    <name evidence="1" type="ORF">SAMD00020551_3710</name>
</gene>
<dbReference type="AlphaFoldDB" id="A0A0A8X6K8"/>
<evidence type="ECO:0000313" key="2">
    <source>
        <dbReference type="Proteomes" id="UP000031014"/>
    </source>
</evidence>
<evidence type="ECO:0000313" key="1">
    <source>
        <dbReference type="EMBL" id="GAM15553.1"/>
    </source>
</evidence>
<protein>
    <submittedName>
        <fullName evidence="1">Uncharacterized protein</fullName>
    </submittedName>
</protein>
<dbReference type="RefSeq" id="WP_041967203.1">
    <property type="nucleotide sequence ID" value="NZ_BASE01000087.1"/>
</dbReference>
<dbReference type="Gene3D" id="3.40.1260.10">
    <property type="entry name" value="DsrEFH-like"/>
    <property type="match status" value="1"/>
</dbReference>
<proteinExistence type="predicted"/>
<dbReference type="SUPFAM" id="SSF75169">
    <property type="entry name" value="DsrEFH-like"/>
    <property type="match status" value="1"/>
</dbReference>
<dbReference type="InterPro" id="IPR032836">
    <property type="entry name" value="DsrE2-like"/>
</dbReference>
<comment type="caution">
    <text evidence="1">The sequence shown here is derived from an EMBL/GenBank/DDBJ whole genome shotgun (WGS) entry which is preliminary data.</text>
</comment>
<reference evidence="1 2" key="1">
    <citation type="submission" date="2013-06" db="EMBL/GenBank/DDBJ databases">
        <title>Whole genome shotgun sequence of Bacillus selenatarsenatis SF-1.</title>
        <authorList>
            <person name="Kuroda M."/>
            <person name="Sei K."/>
            <person name="Yamashita M."/>
            <person name="Ike M."/>
        </authorList>
    </citation>
    <scope>NUCLEOTIDE SEQUENCE [LARGE SCALE GENOMIC DNA]</scope>
    <source>
        <strain evidence="1 2">SF-1</strain>
    </source>
</reference>
<name>A0A0A8X6K8_MESS1</name>
<dbReference type="EMBL" id="BASE01000087">
    <property type="protein sequence ID" value="GAM15553.1"/>
    <property type="molecule type" value="Genomic_DNA"/>
</dbReference>
<dbReference type="Pfam" id="PF13686">
    <property type="entry name" value="DrsE_2"/>
    <property type="match status" value="1"/>
</dbReference>
<organism evidence="1 2">
    <name type="scientific">Mesobacillus selenatarsenatis (strain DSM 18680 / JCM 14380 / FERM P-15431 / SF-1)</name>
    <dbReference type="NCBI Taxonomy" id="1321606"/>
    <lineage>
        <taxon>Bacteria</taxon>
        <taxon>Bacillati</taxon>
        <taxon>Bacillota</taxon>
        <taxon>Bacilli</taxon>
        <taxon>Bacillales</taxon>
        <taxon>Bacillaceae</taxon>
        <taxon>Mesobacillus</taxon>
    </lineage>
</organism>
<dbReference type="Proteomes" id="UP000031014">
    <property type="component" value="Unassembled WGS sequence"/>
</dbReference>
<dbReference type="InterPro" id="IPR027396">
    <property type="entry name" value="DsrEFH-like"/>
</dbReference>
<sequence>MANKKFVYFVSLSSNVPYVLKKALKNAEEENEVSIFFDLDGARVLDKRYLKIMERTHNIDLQKLMQQALDKGIKFFGCQMNVLIADGLELIEGAELSGVATFLETAYQADAVLSY</sequence>
<dbReference type="OrthoDB" id="2903505at2"/>
<accession>A0A0A8X6K8</accession>
<keyword evidence="2" id="KW-1185">Reference proteome</keyword>